<dbReference type="Proteomes" id="UP000216001">
    <property type="component" value="Unassembled WGS sequence"/>
</dbReference>
<dbReference type="Proteomes" id="UP000834611">
    <property type="component" value="Unassembled WGS sequence"/>
</dbReference>
<accession>A0A264VTE8</accession>
<dbReference type="InterPro" id="IPR018961">
    <property type="entry name" value="DnaJ_homolog_subfam-C_membr-28"/>
</dbReference>
<dbReference type="PANTHER" id="PTHR39158">
    <property type="entry name" value="OS08G0560600 PROTEIN"/>
    <property type="match status" value="1"/>
</dbReference>
<evidence type="ECO:0000313" key="2">
    <source>
        <dbReference type="EMBL" id="CAB5701173.1"/>
    </source>
</evidence>
<protein>
    <submittedName>
        <fullName evidence="2">Domain of uncharacterized function (DUF1992)</fullName>
    </submittedName>
</protein>
<dbReference type="Pfam" id="PF09350">
    <property type="entry name" value="DJC28_CD"/>
    <property type="match status" value="1"/>
</dbReference>
<feature type="domain" description="DnaJ homologue subfamily C member 28 conserved" evidence="1">
    <location>
        <begin position="7"/>
        <end position="72"/>
    </location>
</feature>
<reference evidence="2" key="2">
    <citation type="submission" date="2020-05" db="EMBL/GenBank/DDBJ databases">
        <authorList>
            <person name="Delgado-Blas J."/>
        </authorList>
    </citation>
    <scope>NUCLEOTIDE SEQUENCE</scope>
    <source>
        <strain evidence="2">BB1453</strain>
    </source>
</reference>
<proteinExistence type="predicted"/>
<dbReference type="STRING" id="587.RB151_038760"/>
<reference evidence="3 4" key="1">
    <citation type="submission" date="2017-07" db="EMBL/GenBank/DDBJ databases">
        <title>blaIMP-27 on transferable plasmids in Proteus mirabilis and Providencia rettgeri.</title>
        <authorList>
            <person name="Potter R."/>
        </authorList>
    </citation>
    <scope>NUCLEOTIDE SEQUENCE [LARGE SCALE GENOMIC DNA]</scope>
    <source>
        <strain evidence="3 4">PR1</strain>
    </source>
</reference>
<evidence type="ECO:0000313" key="3">
    <source>
        <dbReference type="EMBL" id="OZS74630.1"/>
    </source>
</evidence>
<dbReference type="InterPro" id="IPR052573">
    <property type="entry name" value="DnaJ_C_subfamily_28"/>
</dbReference>
<dbReference type="NCBIfam" id="NF007572">
    <property type="entry name" value="PRK10203.1"/>
    <property type="match status" value="1"/>
</dbReference>
<evidence type="ECO:0000313" key="4">
    <source>
        <dbReference type="Proteomes" id="UP000216001"/>
    </source>
</evidence>
<organism evidence="3 4">
    <name type="scientific">Providencia rettgeri</name>
    <dbReference type="NCBI Taxonomy" id="587"/>
    <lineage>
        <taxon>Bacteria</taxon>
        <taxon>Pseudomonadati</taxon>
        <taxon>Pseudomonadota</taxon>
        <taxon>Gammaproteobacteria</taxon>
        <taxon>Enterobacterales</taxon>
        <taxon>Morganellaceae</taxon>
        <taxon>Providencia</taxon>
    </lineage>
</organism>
<sequence>MSVIDLWAERHIQEALSKGELSNLNGEGKMLQLEDDSLVPPELRAGYRILKNSGYLPTELQQRKDALTLSHMLQGLSVDDPNYTSMSKQLALLELKLKQANVNTDFLHGNYANSISEQIANKSNTK</sequence>
<dbReference type="AlphaFoldDB" id="A0A264VTE8"/>
<dbReference type="EMBL" id="NOWC01000010">
    <property type="protein sequence ID" value="OZS74630.1"/>
    <property type="molecule type" value="Genomic_DNA"/>
</dbReference>
<dbReference type="EMBL" id="CAHPSF010000007">
    <property type="protein sequence ID" value="CAB5701173.1"/>
    <property type="molecule type" value="Genomic_DNA"/>
</dbReference>
<comment type="caution">
    <text evidence="3">The sequence shown here is derived from an EMBL/GenBank/DDBJ whole genome shotgun (WGS) entry which is preliminary data.</text>
</comment>
<gene>
    <name evidence="3" type="ORF">CHI95_10085</name>
    <name evidence="2" type="ORF">GHA_02667</name>
</gene>
<dbReference type="PANTHER" id="PTHR39158:SF1">
    <property type="entry name" value="DNAJ HOMOLOG SUBFAMILY C MEMBER 28"/>
    <property type="match status" value="1"/>
</dbReference>
<evidence type="ECO:0000259" key="1">
    <source>
        <dbReference type="Pfam" id="PF09350"/>
    </source>
</evidence>
<name>A0A264VTE8_PRORE</name>
<dbReference type="RefSeq" id="WP_094961550.1">
    <property type="nucleotide sequence ID" value="NZ_ABDWLN020000051.1"/>
</dbReference>